<gene>
    <name evidence="2" type="ORF">AMORRO_LOCUS11179</name>
</gene>
<reference evidence="2" key="1">
    <citation type="submission" date="2021-06" db="EMBL/GenBank/DDBJ databases">
        <authorList>
            <person name="Kallberg Y."/>
            <person name="Tangrot J."/>
            <person name="Rosling A."/>
        </authorList>
    </citation>
    <scope>NUCLEOTIDE SEQUENCE</scope>
    <source>
        <strain evidence="2">CL551</strain>
    </source>
</reference>
<name>A0A9N9EKU7_9GLOM</name>
<dbReference type="OrthoDB" id="2364256at2759"/>
<dbReference type="Proteomes" id="UP000789342">
    <property type="component" value="Unassembled WGS sequence"/>
</dbReference>
<comment type="caution">
    <text evidence="2">The sequence shown here is derived from an EMBL/GenBank/DDBJ whole genome shotgun (WGS) entry which is preliminary data.</text>
</comment>
<keyword evidence="1" id="KW-1133">Transmembrane helix</keyword>
<evidence type="ECO:0000313" key="2">
    <source>
        <dbReference type="EMBL" id="CAG8679444.1"/>
    </source>
</evidence>
<accession>A0A9N9EKU7</accession>
<dbReference type="Gene3D" id="1.20.1170.10">
    <property type="match status" value="1"/>
</dbReference>
<organism evidence="2 3">
    <name type="scientific">Acaulospora morrowiae</name>
    <dbReference type="NCBI Taxonomy" id="94023"/>
    <lineage>
        <taxon>Eukaryota</taxon>
        <taxon>Fungi</taxon>
        <taxon>Fungi incertae sedis</taxon>
        <taxon>Mucoromycota</taxon>
        <taxon>Glomeromycotina</taxon>
        <taxon>Glomeromycetes</taxon>
        <taxon>Diversisporales</taxon>
        <taxon>Acaulosporaceae</taxon>
        <taxon>Acaulospora</taxon>
    </lineage>
</organism>
<feature type="transmembrane region" description="Helical" evidence="1">
    <location>
        <begin position="154"/>
        <end position="178"/>
    </location>
</feature>
<feature type="transmembrane region" description="Helical" evidence="1">
    <location>
        <begin position="184"/>
        <end position="206"/>
    </location>
</feature>
<evidence type="ECO:0000256" key="1">
    <source>
        <dbReference type="SAM" id="Phobius"/>
    </source>
</evidence>
<sequence>MENEPQDPLLDLQLVSSSVSRAFRLFTNCEAMESKNTTIMKAIESVTNQRNAFYTQARRSIGYVESLRKHAEDVLNYVKLLQDQENTLENKRSTLDKLLEDAKENRASWKYMKEAFEQIRESLSDTHKELTKYKFELPAKERERRSKKRNLDELNSLITIKYTVAAGSMFFCILSFVFSTLPDLHYLQHAAQVCLVCGISVFYWILSDHKTIRKLKDELDEMDDTLDNSPEKIKDLRGTLDPIVECMVEFEVFWETEENRISHLIRNLESNQKPDEKDLLNWNISTAPIRNKWYGVQQQCDNYRNVVSQLLKSIGD</sequence>
<evidence type="ECO:0000313" key="3">
    <source>
        <dbReference type="Proteomes" id="UP000789342"/>
    </source>
</evidence>
<keyword evidence="3" id="KW-1185">Reference proteome</keyword>
<proteinExistence type="predicted"/>
<keyword evidence="1" id="KW-0472">Membrane</keyword>
<keyword evidence="1" id="KW-0812">Transmembrane</keyword>
<protein>
    <submittedName>
        <fullName evidence="2">9524_t:CDS:1</fullName>
    </submittedName>
</protein>
<dbReference type="AlphaFoldDB" id="A0A9N9EKU7"/>
<dbReference type="EMBL" id="CAJVPV010013652">
    <property type="protein sequence ID" value="CAG8679444.1"/>
    <property type="molecule type" value="Genomic_DNA"/>
</dbReference>
<dbReference type="SUPFAM" id="SSF58100">
    <property type="entry name" value="Bacterial hemolysins"/>
    <property type="match status" value="1"/>
</dbReference>